<proteinExistence type="predicted"/>
<keyword evidence="3" id="KW-1185">Reference proteome</keyword>
<evidence type="ECO:0000256" key="1">
    <source>
        <dbReference type="SAM" id="MobiDB-lite"/>
    </source>
</evidence>
<gene>
    <name evidence="2" type="ORF">OEZ85_001395</name>
</gene>
<sequence>MPITIAITELQRPPVPSVLSVQDRQVYVDNIDAPPPGYVLTRRWMRNDPDVDVEHLPGTHNALVLPRPLPHDDNINDDPPAFPDDSEHYDPEEAVKSLKQHWVNHCSRHSGPP</sequence>
<protein>
    <submittedName>
        <fullName evidence="2">Uncharacterized protein</fullName>
    </submittedName>
</protein>
<dbReference type="Proteomes" id="UP001244341">
    <property type="component" value="Chromosome 15b"/>
</dbReference>
<reference evidence="2 3" key="1">
    <citation type="submission" date="2023-05" db="EMBL/GenBank/DDBJ databases">
        <title>A 100% complete, gapless, phased diploid assembly of the Scenedesmus obliquus UTEX 3031 genome.</title>
        <authorList>
            <person name="Biondi T.C."/>
            <person name="Hanschen E.R."/>
            <person name="Kwon T."/>
            <person name="Eng W."/>
            <person name="Kruse C.P.S."/>
            <person name="Koehler S.I."/>
            <person name="Kunde Y."/>
            <person name="Gleasner C.D."/>
            <person name="You Mak K.T."/>
            <person name="Polle J."/>
            <person name="Hovde B.T."/>
            <person name="Starkenburg S.R."/>
        </authorList>
    </citation>
    <scope>NUCLEOTIDE SEQUENCE [LARGE SCALE GENOMIC DNA]</scope>
    <source>
        <strain evidence="2 3">DOE0152z</strain>
    </source>
</reference>
<evidence type="ECO:0000313" key="2">
    <source>
        <dbReference type="EMBL" id="WIA23046.1"/>
    </source>
</evidence>
<feature type="compositionally biased region" description="Basic and acidic residues" evidence="1">
    <location>
        <begin position="85"/>
        <end position="94"/>
    </location>
</feature>
<dbReference type="EMBL" id="CP126222">
    <property type="protein sequence ID" value="WIA23046.1"/>
    <property type="molecule type" value="Genomic_DNA"/>
</dbReference>
<feature type="region of interest" description="Disordered" evidence="1">
    <location>
        <begin position="65"/>
        <end position="94"/>
    </location>
</feature>
<evidence type="ECO:0000313" key="3">
    <source>
        <dbReference type="Proteomes" id="UP001244341"/>
    </source>
</evidence>
<accession>A0ABY8URR4</accession>
<name>A0ABY8URR4_TETOB</name>
<organism evidence="2 3">
    <name type="scientific">Tetradesmus obliquus</name>
    <name type="common">Green alga</name>
    <name type="synonym">Acutodesmus obliquus</name>
    <dbReference type="NCBI Taxonomy" id="3088"/>
    <lineage>
        <taxon>Eukaryota</taxon>
        <taxon>Viridiplantae</taxon>
        <taxon>Chlorophyta</taxon>
        <taxon>core chlorophytes</taxon>
        <taxon>Chlorophyceae</taxon>
        <taxon>CS clade</taxon>
        <taxon>Sphaeropleales</taxon>
        <taxon>Scenedesmaceae</taxon>
        <taxon>Tetradesmus</taxon>
    </lineage>
</organism>